<protein>
    <submittedName>
        <fullName evidence="2">Uncharacterized protein</fullName>
    </submittedName>
</protein>
<evidence type="ECO:0000313" key="1">
    <source>
        <dbReference type="Proteomes" id="UP000887565"/>
    </source>
</evidence>
<proteinExistence type="predicted"/>
<reference evidence="2" key="1">
    <citation type="submission" date="2022-11" db="UniProtKB">
        <authorList>
            <consortium name="WormBaseParasite"/>
        </authorList>
    </citation>
    <scope>IDENTIFICATION</scope>
</reference>
<dbReference type="AlphaFoldDB" id="A0A915LBQ0"/>
<accession>A0A915LBQ0</accession>
<dbReference type="Proteomes" id="UP000887565">
    <property type="component" value="Unplaced"/>
</dbReference>
<name>A0A915LBQ0_ROMCU</name>
<dbReference type="WBParaSite" id="nRc.2.0.1.t47211-RA">
    <property type="protein sequence ID" value="nRc.2.0.1.t47211-RA"/>
    <property type="gene ID" value="nRc.2.0.1.g47211"/>
</dbReference>
<sequence length="93" mass="10822">MVGLIEEEHQIIRETVQMILEFHLGAEMEQNAQETDEIELPISNNEEVVTQLATQNVEILYLLKKISYLRAHPSRRLSGLPAEWSKDHQVDKR</sequence>
<organism evidence="1 2">
    <name type="scientific">Romanomermis culicivorax</name>
    <name type="common">Nematode worm</name>
    <dbReference type="NCBI Taxonomy" id="13658"/>
    <lineage>
        <taxon>Eukaryota</taxon>
        <taxon>Metazoa</taxon>
        <taxon>Ecdysozoa</taxon>
        <taxon>Nematoda</taxon>
        <taxon>Enoplea</taxon>
        <taxon>Dorylaimia</taxon>
        <taxon>Mermithida</taxon>
        <taxon>Mermithoidea</taxon>
        <taxon>Mermithidae</taxon>
        <taxon>Romanomermis</taxon>
    </lineage>
</organism>
<evidence type="ECO:0000313" key="2">
    <source>
        <dbReference type="WBParaSite" id="nRc.2.0.1.t47211-RA"/>
    </source>
</evidence>
<keyword evidence="1" id="KW-1185">Reference proteome</keyword>